<reference evidence="17 18" key="1">
    <citation type="submission" date="2016-07" db="EMBL/GenBank/DDBJ databases">
        <title>Pervasive Adenine N6-methylation of Active Genes in Fungi.</title>
        <authorList>
            <consortium name="DOE Joint Genome Institute"/>
            <person name="Mondo S.J."/>
            <person name="Dannebaum R.O."/>
            <person name="Kuo R.C."/>
            <person name="Labutti K."/>
            <person name="Haridas S."/>
            <person name="Kuo A."/>
            <person name="Salamov A."/>
            <person name="Ahrendt S.R."/>
            <person name="Lipzen A."/>
            <person name="Sullivan W."/>
            <person name="Andreopoulos W.B."/>
            <person name="Clum A."/>
            <person name="Lindquist E."/>
            <person name="Daum C."/>
            <person name="Ramamoorthy G.K."/>
            <person name="Gryganskyi A."/>
            <person name="Culley D."/>
            <person name="Magnuson J.K."/>
            <person name="James T.Y."/>
            <person name="O'Malley M.A."/>
            <person name="Stajich J.E."/>
            <person name="Spatafora J.W."/>
            <person name="Visel A."/>
            <person name="Grigoriev I.V."/>
        </authorList>
    </citation>
    <scope>NUCLEOTIDE SEQUENCE [LARGE SCALE GENOMIC DNA]</scope>
    <source>
        <strain evidence="17 18">PL171</strain>
    </source>
</reference>
<evidence type="ECO:0000256" key="9">
    <source>
        <dbReference type="ARBA" id="ARBA00023270"/>
    </source>
</evidence>
<dbReference type="HAMAP" id="MF_00198">
    <property type="entry name" value="Spermidine_synth"/>
    <property type="match status" value="1"/>
</dbReference>
<evidence type="ECO:0000256" key="2">
    <source>
        <dbReference type="ARBA" id="ARBA00007867"/>
    </source>
</evidence>
<feature type="transmembrane region" description="Helical" evidence="15">
    <location>
        <begin position="65"/>
        <end position="86"/>
    </location>
</feature>
<evidence type="ECO:0000256" key="14">
    <source>
        <dbReference type="SAM" id="MobiDB-lite"/>
    </source>
</evidence>
<keyword evidence="15" id="KW-0472">Membrane</keyword>
<dbReference type="PROSITE" id="PS51006">
    <property type="entry name" value="PABS_2"/>
    <property type="match status" value="1"/>
</dbReference>
<evidence type="ECO:0000256" key="6">
    <source>
        <dbReference type="ARBA" id="ARBA00023115"/>
    </source>
</evidence>
<sequence>MSSSPVTFLPRSASPSRQPLLSSATTAADSAPSGHAAPTMPSRAPPQRRKSISHVLHYWNEKRTLLIVGALLVSSVLVNLFFASTIKPASFAISNAWSKRPGLVCDMDAISKEHLPTGKHHMVDMYGVNVDKIRFLEDSAMLPEVSDFIAKAGLTLLDYSAYHFDCGGITAVFLLSESHVSFHSWPEHGFVALDVYTCGKGKPEDIVNKFKAVLQPSAVRHTFLERGADAHLASTVNQGSFPLSAGTLRNETAIASPLTSASSQDAHADTAAAAAASVDSPTSPRSPLVGSSSSSSATSTDLDIVHHQVDAIEVMTSATTPPLPVDLCVNGDGDQDDCLLLRNVRIHADVQTPFQRIEIVDTQTLGRCMLLDRVVQFCEEDNHVYTANMVDPAMQAVLPAAVAEGRKVNVAIIGGGDGWVASHLLDQYADSVGDIRIVDIDAQVAQLTRAFFEPEGKHSSFTDARVQWTFDDAGKWLANLPADVSPGSADVVIIDCTDHTAEASKILYTKEFYANVQRLLRPGGRVVQQMNTVDEEYEVFMDEVRGQWKDAGLVGLREWTAYMHSFSGMSLFWLAQK</sequence>
<evidence type="ECO:0000256" key="1">
    <source>
        <dbReference type="ARBA" id="ARBA00001928"/>
    </source>
</evidence>
<protein>
    <recommendedName>
        <fullName evidence="12">thermospermine synthase</fullName>
        <ecNumber evidence="12">2.5.1.79</ecNumber>
    </recommendedName>
</protein>
<keyword evidence="17" id="KW-0489">Methyltransferase</keyword>
<dbReference type="GO" id="GO:0008295">
    <property type="term" value="P:spermidine biosynthetic process"/>
    <property type="evidence" value="ECO:0007669"/>
    <property type="project" value="InterPro"/>
</dbReference>
<dbReference type="GO" id="GO:0008168">
    <property type="term" value="F:methyltransferase activity"/>
    <property type="evidence" value="ECO:0007669"/>
    <property type="project" value="UniProtKB-KW"/>
</dbReference>
<keyword evidence="8" id="KW-0456">Lyase</keyword>
<dbReference type="SUPFAM" id="SSF53335">
    <property type="entry name" value="S-adenosyl-L-methionine-dependent methyltransferases"/>
    <property type="match status" value="1"/>
</dbReference>
<evidence type="ECO:0000256" key="10">
    <source>
        <dbReference type="ARBA" id="ARBA00023317"/>
    </source>
</evidence>
<dbReference type="EMBL" id="MCFL01000006">
    <property type="protein sequence ID" value="ORZ39174.1"/>
    <property type="molecule type" value="Genomic_DNA"/>
</dbReference>
<comment type="similarity">
    <text evidence="2">Belongs to the spermidine/spermine synthase family.</text>
</comment>
<dbReference type="PANTHER" id="PTHR43317">
    <property type="entry name" value="THERMOSPERMINE SYNTHASE ACAULIS5"/>
    <property type="match status" value="1"/>
</dbReference>
<evidence type="ECO:0000256" key="15">
    <source>
        <dbReference type="SAM" id="Phobius"/>
    </source>
</evidence>
<feature type="compositionally biased region" description="Low complexity" evidence="14">
    <location>
        <begin position="19"/>
        <end position="33"/>
    </location>
</feature>
<dbReference type="STRING" id="765915.A0A1Y2HYZ1"/>
<dbReference type="Pfam" id="PF17284">
    <property type="entry name" value="Spermine_synt_N"/>
    <property type="match status" value="1"/>
</dbReference>
<dbReference type="Pfam" id="PF02675">
    <property type="entry name" value="AdoMet_dc"/>
    <property type="match status" value="1"/>
</dbReference>
<keyword evidence="4" id="KW-0210">Decarboxylase</keyword>
<dbReference type="GO" id="GO:0004014">
    <property type="term" value="F:adenosylmethionine decarboxylase activity"/>
    <property type="evidence" value="ECO:0007669"/>
    <property type="project" value="InterPro"/>
</dbReference>
<dbReference type="Gene3D" id="3.40.50.150">
    <property type="entry name" value="Vaccinia Virus protein VP39"/>
    <property type="match status" value="1"/>
</dbReference>
<comment type="caution">
    <text evidence="17">The sequence shown here is derived from an EMBL/GenBank/DDBJ whole genome shotgun (WGS) entry which is preliminary data.</text>
</comment>
<dbReference type="NCBIfam" id="TIGR03330">
    <property type="entry name" value="SAM_DCase_Bsu"/>
    <property type="match status" value="1"/>
</dbReference>
<dbReference type="SUPFAM" id="SSF56276">
    <property type="entry name" value="S-adenosylmethionine decarboxylase"/>
    <property type="match status" value="1"/>
</dbReference>
<evidence type="ECO:0000259" key="16">
    <source>
        <dbReference type="PROSITE" id="PS51006"/>
    </source>
</evidence>
<dbReference type="InterPro" id="IPR030374">
    <property type="entry name" value="PABS"/>
</dbReference>
<dbReference type="Gene3D" id="2.30.140.10">
    <property type="entry name" value="Spermidine synthase, tetramerisation domain"/>
    <property type="match status" value="1"/>
</dbReference>
<dbReference type="InterPro" id="IPR016067">
    <property type="entry name" value="S-AdoMet_deCO2ase_core"/>
</dbReference>
<comment type="cofactor">
    <cofactor evidence="1">
        <name>pyruvate</name>
        <dbReference type="ChEBI" id="CHEBI:15361"/>
    </cofactor>
</comment>
<keyword evidence="15" id="KW-1133">Transmembrane helix</keyword>
<feature type="region of interest" description="Disordered" evidence="14">
    <location>
        <begin position="1"/>
        <end position="47"/>
    </location>
</feature>
<evidence type="ECO:0000313" key="17">
    <source>
        <dbReference type="EMBL" id="ORZ39174.1"/>
    </source>
</evidence>
<organism evidence="17 18">
    <name type="scientific">Catenaria anguillulae PL171</name>
    <dbReference type="NCBI Taxonomy" id="765915"/>
    <lineage>
        <taxon>Eukaryota</taxon>
        <taxon>Fungi</taxon>
        <taxon>Fungi incertae sedis</taxon>
        <taxon>Blastocladiomycota</taxon>
        <taxon>Blastocladiomycetes</taxon>
        <taxon>Blastocladiales</taxon>
        <taxon>Catenariaceae</taxon>
        <taxon>Catenaria</taxon>
    </lineage>
</organism>
<keyword evidence="6 13" id="KW-0620">Polyamine biosynthesis</keyword>
<evidence type="ECO:0000256" key="4">
    <source>
        <dbReference type="ARBA" id="ARBA00022793"/>
    </source>
</evidence>
<comment type="catalytic activity">
    <reaction evidence="11">
        <text>S-adenosyl 3-(methylsulfanyl)propylamine + spermidine = thermospermine + S-methyl-5'-thioadenosine + H(+)</text>
        <dbReference type="Rhea" id="RHEA:30515"/>
        <dbReference type="ChEBI" id="CHEBI:15378"/>
        <dbReference type="ChEBI" id="CHEBI:17509"/>
        <dbReference type="ChEBI" id="CHEBI:57443"/>
        <dbReference type="ChEBI" id="CHEBI:57834"/>
        <dbReference type="ChEBI" id="CHEBI:59903"/>
        <dbReference type="EC" id="2.5.1.79"/>
    </reaction>
</comment>
<proteinExistence type="inferred from homology"/>
<evidence type="ECO:0000256" key="11">
    <source>
        <dbReference type="ARBA" id="ARBA00048874"/>
    </source>
</evidence>
<evidence type="ECO:0000256" key="13">
    <source>
        <dbReference type="PROSITE-ProRule" id="PRU00354"/>
    </source>
</evidence>
<evidence type="ECO:0000256" key="8">
    <source>
        <dbReference type="ARBA" id="ARBA00023239"/>
    </source>
</evidence>
<dbReference type="GO" id="GO:0032259">
    <property type="term" value="P:methylation"/>
    <property type="evidence" value="ECO:0007669"/>
    <property type="project" value="UniProtKB-KW"/>
</dbReference>
<feature type="compositionally biased region" description="Low complexity" evidence="14">
    <location>
        <begin position="259"/>
        <end position="300"/>
    </location>
</feature>
<keyword evidence="7" id="KW-0865">Zymogen</keyword>
<dbReference type="InterPro" id="IPR035246">
    <property type="entry name" value="Spermidine_synt_N"/>
</dbReference>
<dbReference type="InterPro" id="IPR037163">
    <property type="entry name" value="Spermidine_synt_N_sf"/>
</dbReference>
<dbReference type="AlphaFoldDB" id="A0A1Y2HYZ1"/>
<dbReference type="InterPro" id="IPR001045">
    <property type="entry name" value="Spermi_synthase"/>
</dbReference>
<dbReference type="PANTHER" id="PTHR43317:SF1">
    <property type="entry name" value="THERMOSPERMINE SYNTHASE ACAULIS5"/>
    <property type="match status" value="1"/>
</dbReference>
<dbReference type="InterPro" id="IPR003826">
    <property type="entry name" value="AdoMetDC_fam_prok"/>
</dbReference>
<dbReference type="OrthoDB" id="2114229at2759"/>
<keyword evidence="15" id="KW-0812">Transmembrane</keyword>
<keyword evidence="9" id="KW-0704">Schiff base</keyword>
<evidence type="ECO:0000313" key="18">
    <source>
        <dbReference type="Proteomes" id="UP000193411"/>
    </source>
</evidence>
<evidence type="ECO:0000256" key="12">
    <source>
        <dbReference type="ARBA" id="ARBA00049721"/>
    </source>
</evidence>
<name>A0A1Y2HYZ1_9FUNG</name>
<dbReference type="CDD" id="cd02440">
    <property type="entry name" value="AdoMet_MTases"/>
    <property type="match status" value="1"/>
</dbReference>
<dbReference type="InterPro" id="IPR029063">
    <property type="entry name" value="SAM-dependent_MTases_sf"/>
</dbReference>
<dbReference type="Gene3D" id="3.60.90.10">
    <property type="entry name" value="S-adenosylmethionine decarboxylase"/>
    <property type="match status" value="1"/>
</dbReference>
<keyword evidence="18" id="KW-1185">Reference proteome</keyword>
<feature type="domain" description="PABS" evidence="16">
    <location>
        <begin position="321"/>
        <end position="577"/>
    </location>
</feature>
<evidence type="ECO:0000256" key="7">
    <source>
        <dbReference type="ARBA" id="ARBA00023145"/>
    </source>
</evidence>
<evidence type="ECO:0000256" key="5">
    <source>
        <dbReference type="ARBA" id="ARBA00022813"/>
    </source>
</evidence>
<feature type="active site" description="Proton acceptor" evidence="13">
    <location>
        <position position="495"/>
    </location>
</feature>
<feature type="region of interest" description="Disordered" evidence="14">
    <location>
        <begin position="258"/>
        <end position="300"/>
    </location>
</feature>
<dbReference type="InterPro" id="IPR017716">
    <property type="entry name" value="S-AdoMet_deCOase_pro-enz"/>
</dbReference>
<gene>
    <name evidence="17" type="ORF">BCR44DRAFT_29663</name>
</gene>
<dbReference type="GO" id="GO:0010487">
    <property type="term" value="F:thermospermine synthase activity"/>
    <property type="evidence" value="ECO:0007669"/>
    <property type="project" value="UniProtKB-EC"/>
</dbReference>
<dbReference type="Pfam" id="PF01564">
    <property type="entry name" value="Spermine_synth"/>
    <property type="match status" value="1"/>
</dbReference>
<evidence type="ECO:0000256" key="3">
    <source>
        <dbReference type="ARBA" id="ARBA00022679"/>
    </source>
</evidence>
<dbReference type="EC" id="2.5.1.79" evidence="12"/>
<keyword evidence="5" id="KW-0068">Autocatalytic cleavage</keyword>
<accession>A0A1Y2HYZ1</accession>
<dbReference type="Proteomes" id="UP000193411">
    <property type="component" value="Unassembled WGS sequence"/>
</dbReference>
<keyword evidence="3 13" id="KW-0808">Transferase</keyword>
<keyword evidence="10" id="KW-0670">Pyruvate</keyword>